<dbReference type="OrthoDB" id="9794896at2"/>
<dbReference type="AlphaFoldDB" id="A0A377R153"/>
<sequence length="197" mass="21496">MPKHIYFLFFPGYQTLDIMGPIEIMSHLPQTSLHYVSREGGPITSAQGFSINTEVLDALPPQSVLLVPGGMATRQLVHDQAYLQDLAIWAEQSSYCLTVCTGAALIAATGALDGKAATGNKNAFAWHKSVRPQVEWQSRARWVKSGKYYTASGVSAGMDMALGFIAEHYGQTTAEDIANKCEYCWQTDPTDDPFAVS</sequence>
<keyword evidence="3" id="KW-1185">Reference proteome</keyword>
<gene>
    <name evidence="2" type="ORF">NCTC13336_00241</name>
</gene>
<evidence type="ECO:0000259" key="1">
    <source>
        <dbReference type="Pfam" id="PF01965"/>
    </source>
</evidence>
<name>A0A377R153_9NEIS</name>
<feature type="domain" description="DJ-1/PfpI" evidence="1">
    <location>
        <begin position="3"/>
        <end position="166"/>
    </location>
</feature>
<reference evidence="2 3" key="1">
    <citation type="submission" date="2018-06" db="EMBL/GenBank/DDBJ databases">
        <authorList>
            <consortium name="Pathogen Informatics"/>
            <person name="Doyle S."/>
        </authorList>
    </citation>
    <scope>NUCLEOTIDE SEQUENCE [LARGE SCALE GENOMIC DNA]</scope>
    <source>
        <strain evidence="2 3">NCTC13336</strain>
    </source>
</reference>
<dbReference type="RefSeq" id="WP_115307385.1">
    <property type="nucleotide sequence ID" value="NZ_UGJJ01000001.1"/>
</dbReference>
<dbReference type="Proteomes" id="UP000254293">
    <property type="component" value="Unassembled WGS sequence"/>
</dbReference>
<dbReference type="Pfam" id="PF01965">
    <property type="entry name" value="DJ-1_PfpI"/>
    <property type="match status" value="1"/>
</dbReference>
<evidence type="ECO:0000313" key="2">
    <source>
        <dbReference type="EMBL" id="STR00051.1"/>
    </source>
</evidence>
<dbReference type="InterPro" id="IPR029062">
    <property type="entry name" value="Class_I_gatase-like"/>
</dbReference>
<protein>
    <submittedName>
        <fullName evidence="2">Transcriptional activator FtrA</fullName>
    </submittedName>
</protein>
<proteinExistence type="predicted"/>
<dbReference type="EMBL" id="UGJJ01000001">
    <property type="protein sequence ID" value="STR00051.1"/>
    <property type="molecule type" value="Genomic_DNA"/>
</dbReference>
<dbReference type="PANTHER" id="PTHR43130:SF15">
    <property type="entry name" value="THIJ_PFPI FAMILY PROTEIN (AFU_ORTHOLOGUE AFUA_5G14240)"/>
    <property type="match status" value="1"/>
</dbReference>
<dbReference type="SUPFAM" id="SSF52317">
    <property type="entry name" value="Class I glutamine amidotransferase-like"/>
    <property type="match status" value="1"/>
</dbReference>
<accession>A0A377R153</accession>
<evidence type="ECO:0000313" key="3">
    <source>
        <dbReference type="Proteomes" id="UP000254293"/>
    </source>
</evidence>
<dbReference type="InterPro" id="IPR002818">
    <property type="entry name" value="DJ-1/PfpI"/>
</dbReference>
<dbReference type="CDD" id="cd03139">
    <property type="entry name" value="GATase1_PfpI_2"/>
    <property type="match status" value="1"/>
</dbReference>
<organism evidence="2 3">
    <name type="scientific">Kingella potus</name>
    <dbReference type="NCBI Taxonomy" id="265175"/>
    <lineage>
        <taxon>Bacteria</taxon>
        <taxon>Pseudomonadati</taxon>
        <taxon>Pseudomonadota</taxon>
        <taxon>Betaproteobacteria</taxon>
        <taxon>Neisseriales</taxon>
        <taxon>Neisseriaceae</taxon>
        <taxon>Kingella</taxon>
    </lineage>
</organism>
<dbReference type="InterPro" id="IPR052158">
    <property type="entry name" value="INH-QAR"/>
</dbReference>
<dbReference type="Gene3D" id="3.40.50.880">
    <property type="match status" value="1"/>
</dbReference>
<dbReference type="PANTHER" id="PTHR43130">
    <property type="entry name" value="ARAC-FAMILY TRANSCRIPTIONAL REGULATOR"/>
    <property type="match status" value="1"/>
</dbReference>